<dbReference type="SUPFAM" id="SSF53756">
    <property type="entry name" value="UDP-Glycosyltransferase/glycogen phosphorylase"/>
    <property type="match status" value="1"/>
</dbReference>
<dbReference type="GO" id="GO:0005975">
    <property type="term" value="P:carbohydrate metabolic process"/>
    <property type="evidence" value="ECO:0007669"/>
    <property type="project" value="InterPro"/>
</dbReference>
<dbReference type="PANTHER" id="PTHR21015:SF22">
    <property type="entry name" value="GLYCOSYLTRANSFERASE"/>
    <property type="match status" value="1"/>
</dbReference>
<dbReference type="InterPro" id="IPR004276">
    <property type="entry name" value="GlycoTrans_28_N"/>
</dbReference>
<evidence type="ECO:0000259" key="3">
    <source>
        <dbReference type="Pfam" id="PF03033"/>
    </source>
</evidence>
<dbReference type="Pfam" id="PF04101">
    <property type="entry name" value="Glyco_tran_28_C"/>
    <property type="match status" value="1"/>
</dbReference>
<dbReference type="EMBL" id="PGGS01000004">
    <property type="protein sequence ID" value="PNH12791.1"/>
    <property type="molecule type" value="Genomic_DNA"/>
</dbReference>
<dbReference type="AlphaFoldDB" id="A0A2J8AJV2"/>
<dbReference type="PANTHER" id="PTHR21015">
    <property type="entry name" value="UDP-N-ACETYLGLUCOSAMINE--N-ACETYLMURAMYL-(PENTAPEPTIDE) PYROPHOSPHORYL-UNDECAPRENOL N-ACETYLGLUCOSAMINE TRANSFERASE 1"/>
    <property type="match status" value="1"/>
</dbReference>
<proteinExistence type="predicted"/>
<keyword evidence="1" id="KW-0328">Glycosyltransferase</keyword>
<accession>A0A2J8AJV2</accession>
<evidence type="ECO:0000259" key="4">
    <source>
        <dbReference type="Pfam" id="PF04101"/>
    </source>
</evidence>
<dbReference type="Pfam" id="PF03033">
    <property type="entry name" value="Glyco_transf_28"/>
    <property type="match status" value="1"/>
</dbReference>
<dbReference type="InterPro" id="IPR007235">
    <property type="entry name" value="Glyco_trans_28_C"/>
</dbReference>
<feature type="non-terminal residue" evidence="5">
    <location>
        <position position="1"/>
    </location>
</feature>
<dbReference type="Proteomes" id="UP000236333">
    <property type="component" value="Unassembled WGS sequence"/>
</dbReference>
<evidence type="ECO:0000313" key="5">
    <source>
        <dbReference type="EMBL" id="PNH12791.1"/>
    </source>
</evidence>
<evidence type="ECO:0000313" key="6">
    <source>
        <dbReference type="Proteomes" id="UP000236333"/>
    </source>
</evidence>
<comment type="caution">
    <text evidence="5">The sequence shown here is derived from an EMBL/GenBank/DDBJ whole genome shotgun (WGS) entry which is preliminary data.</text>
</comment>
<gene>
    <name evidence="5" type="ORF">TSOC_000276</name>
</gene>
<dbReference type="GO" id="GO:0016758">
    <property type="term" value="F:hexosyltransferase activity"/>
    <property type="evidence" value="ECO:0007669"/>
    <property type="project" value="InterPro"/>
</dbReference>
<feature type="domain" description="Glycosyl transferase family 28 C-terminal" evidence="4">
    <location>
        <begin position="177"/>
        <end position="290"/>
    </location>
</feature>
<protein>
    <submittedName>
        <fullName evidence="5">UDP-N-acetylglucosamine--N-acetylmuramyl-(Pentapeptide) pyrophosphoryl-undecaprenol N-acetylglucosamine transferase</fullName>
    </submittedName>
</protein>
<reference evidence="5 6" key="1">
    <citation type="journal article" date="2017" name="Mol. Biol. Evol.">
        <title>The 4-celled Tetrabaena socialis nuclear genome reveals the essential components for genetic control of cell number at the origin of multicellularity in the volvocine lineage.</title>
        <authorList>
            <person name="Featherston J."/>
            <person name="Arakaki Y."/>
            <person name="Hanschen E.R."/>
            <person name="Ferris P.J."/>
            <person name="Michod R.E."/>
            <person name="Olson B.J.S.C."/>
            <person name="Nozaki H."/>
            <person name="Durand P.M."/>
        </authorList>
    </citation>
    <scope>NUCLEOTIDE SEQUENCE [LARGE SCALE GENOMIC DNA]</scope>
    <source>
        <strain evidence="5 6">NIES-571</strain>
    </source>
</reference>
<keyword evidence="2 5" id="KW-0808">Transferase</keyword>
<evidence type="ECO:0000256" key="1">
    <source>
        <dbReference type="ARBA" id="ARBA00022676"/>
    </source>
</evidence>
<keyword evidence="6" id="KW-1185">Reference proteome</keyword>
<feature type="domain" description="Glycosyltransferase family 28 N-terminal" evidence="3">
    <location>
        <begin position="1"/>
        <end position="127"/>
    </location>
</feature>
<sequence>VQPALAIAADLADHGVQAVFLGETYGLEARTVRQHGFTVCAAPAAPELSRPFRSAANALSMLRLPLCVLRSAWALMHAAPDVVLGMGGRSSAPTCVAAVLLGIPLVLYEMNALAGPANRALHLLARRTLLAYEQAREGFRLPDRCQVVGAAVRPDVLAKRSRRKARKALRLPAQARVLLVLGGADGCGYLNACVHNALPQLVSVPGLQVLWQTGHRQFPGYAAGYAAECPNIRVVPYVDDIGNALAAADLVLSRAGPATVAELRATGVPSVLVPSPATHEEQQTANAGVLGALAPLIGQDADFKRTRPSGIAEVAPQVDVDEIGIAGRLLPLLAPDSKRLAAMRAAVAACAPECTAPAARVREAVLKEIKP</sequence>
<name>A0A2J8AJV2_9CHLO</name>
<dbReference type="Gene3D" id="3.40.50.2000">
    <property type="entry name" value="Glycogen Phosphorylase B"/>
    <property type="match status" value="2"/>
</dbReference>
<dbReference type="OrthoDB" id="20273at2759"/>
<organism evidence="5 6">
    <name type="scientific">Tetrabaena socialis</name>
    <dbReference type="NCBI Taxonomy" id="47790"/>
    <lineage>
        <taxon>Eukaryota</taxon>
        <taxon>Viridiplantae</taxon>
        <taxon>Chlorophyta</taxon>
        <taxon>core chlorophytes</taxon>
        <taxon>Chlorophyceae</taxon>
        <taxon>CS clade</taxon>
        <taxon>Chlamydomonadales</taxon>
        <taxon>Tetrabaenaceae</taxon>
        <taxon>Tetrabaena</taxon>
    </lineage>
</organism>
<evidence type="ECO:0000256" key="2">
    <source>
        <dbReference type="ARBA" id="ARBA00022679"/>
    </source>
</evidence>
<dbReference type="CDD" id="cd03785">
    <property type="entry name" value="GT28_MurG"/>
    <property type="match status" value="1"/>
</dbReference>